<dbReference type="OrthoDB" id="5574975at2759"/>
<reference evidence="7 8" key="1">
    <citation type="submission" date="2014-04" db="EMBL/GenBank/DDBJ databases">
        <authorList>
            <consortium name="DOE Joint Genome Institute"/>
            <person name="Kuo A."/>
            <person name="Zuccaro A."/>
            <person name="Kohler A."/>
            <person name="Nagy L.G."/>
            <person name="Floudas D."/>
            <person name="Copeland A."/>
            <person name="Barry K.W."/>
            <person name="Cichocki N."/>
            <person name="Veneault-Fourrey C."/>
            <person name="LaButti K."/>
            <person name="Lindquist E.A."/>
            <person name="Lipzen A."/>
            <person name="Lundell T."/>
            <person name="Morin E."/>
            <person name="Murat C."/>
            <person name="Sun H."/>
            <person name="Tunlid A."/>
            <person name="Henrissat B."/>
            <person name="Grigoriev I.V."/>
            <person name="Hibbett D.S."/>
            <person name="Martin F."/>
            <person name="Nordberg H.P."/>
            <person name="Cantor M.N."/>
            <person name="Hua S.X."/>
        </authorList>
    </citation>
    <scope>NUCLEOTIDE SEQUENCE [LARGE SCALE GENOMIC DNA]</scope>
    <source>
        <strain evidence="7 8">MAFF 305830</strain>
    </source>
</reference>
<evidence type="ECO:0000313" key="8">
    <source>
        <dbReference type="Proteomes" id="UP000054097"/>
    </source>
</evidence>
<dbReference type="SUPFAM" id="SSF48371">
    <property type="entry name" value="ARM repeat"/>
    <property type="match status" value="1"/>
</dbReference>
<dbReference type="Gene3D" id="1.25.10.10">
    <property type="entry name" value="Leucine-rich Repeat Variant"/>
    <property type="match status" value="2"/>
</dbReference>
<sequence>MDPVITKGLHDKFYEKRKAAALDLEKLVRDCHFNNEQARIDTILDQVTELFANASHPLHVRNGGLIALAAVGIALGTDIAPYMEKFVKPLLVCFSDNESRIRYFAAESMYNIAKVSRGEILIYFNPIFDALSKLSADSELSVKNGAELLDRLLKDTVAECATVYIAQIPQSEKARERVEEAYGLGILVNHPDDNSETKGLKKAFSLANFIPLLADRIYVLSPFTRSFLISWIGVLDSVPDLEMVSYLPQFLDGLLKYLSDPTEEVTTAAENLLADFLREIRDIAAVNKKRQERMEAKRIADRLERERFAIVNNRQAESGTMTESAAPQATDAGAVTTSNPTKEKQELEKIEERDTGVWQPGQGVKVDHAAIVEILINQLDEEHDEIQQSIALKWLHEFLSFAQDVVVPFTPRLIPAVLPNLAHHAPDIQAAAIKLNQSLFSVIQNLPSTSPMQSGSGPSQTLVVPVRNASVTTPSPARGGIPIPNATNGNLVLPSTSPQQSSPIMSRPPLLTDGPDINSLPKLRPVHPIPEQPTGGVSSNSSFVDKEGAASSSRPGSPQPDPEKKSTAPANEIAEEADPFDYHTTVGALTVRFLSEHEDTRVAALKWLIMLHQKVPNKILAMDDGTFPALLKNLSDSSEEVIKYDLQLLARISTNSDESYFKSFMINLLGLFSTDKRLLETRGSLIIRQLCISLNTERIYRTLAEILEKEEDLAFASNMVQKLNLILITSPELAESRKRLKTLETRQDGQALFITLYRSWCHNAVAAFSLCLLAQAYEHAANLLQIFAELEITVHLLVQIDKLVQLIESPVFTYLRLQLLEPEKFPHLYKCLYGLLMLLPQSPAFISLRNRLNAVSSLGFLHIAPKPSTVNVVANSRSKMARDEIKWQDLFAHFRSVQAKHEKARRVGLGGSPGPLLDGYSVPSGSGSSGRPPARRRVTGDAQPPPHPAGVPASAQLNSRGTGALSPLNPRARSGAGNALMGALGGGSRPMSPNSMLAQQRGKRAMSITRK</sequence>
<feature type="region of interest" description="Disordered" evidence="5">
    <location>
        <begin position="316"/>
        <end position="345"/>
    </location>
</feature>
<keyword evidence="3" id="KW-0677">Repeat</keyword>
<dbReference type="Pfam" id="PF11916">
    <property type="entry name" value="Vac14_Fig4_bd"/>
    <property type="match status" value="1"/>
</dbReference>
<gene>
    <name evidence="7" type="ORF">M408DRAFT_328738</name>
</gene>
<evidence type="ECO:0000256" key="5">
    <source>
        <dbReference type="SAM" id="MobiDB-lite"/>
    </source>
</evidence>
<protein>
    <recommendedName>
        <fullName evidence="6">Vacuolar protein 14 C-terminal Fig4-binding domain-containing protein</fullName>
    </recommendedName>
</protein>
<dbReference type="Proteomes" id="UP000054097">
    <property type="component" value="Unassembled WGS sequence"/>
</dbReference>
<comment type="subcellular location">
    <subcellularLocation>
        <location evidence="1">Endomembrane system</location>
    </subcellularLocation>
</comment>
<dbReference type="InterPro" id="IPR011989">
    <property type="entry name" value="ARM-like"/>
</dbReference>
<dbReference type="STRING" id="933852.A0A0C2XKB0"/>
<dbReference type="HOGENOM" id="CLU_007740_0_1_1"/>
<dbReference type="PANTHER" id="PTHR16023:SF0">
    <property type="entry name" value="PROTEIN VAC14 HOMOLOG"/>
    <property type="match status" value="1"/>
</dbReference>
<dbReference type="InterPro" id="IPR021841">
    <property type="entry name" value="VAC14_Fig4p-bd"/>
</dbReference>
<feature type="compositionally biased region" description="Basic residues" evidence="5">
    <location>
        <begin position="1001"/>
        <end position="1011"/>
    </location>
</feature>
<reference evidence="8" key="2">
    <citation type="submission" date="2015-01" db="EMBL/GenBank/DDBJ databases">
        <title>Evolutionary Origins and Diversification of the Mycorrhizal Mutualists.</title>
        <authorList>
            <consortium name="DOE Joint Genome Institute"/>
            <consortium name="Mycorrhizal Genomics Consortium"/>
            <person name="Kohler A."/>
            <person name="Kuo A."/>
            <person name="Nagy L.G."/>
            <person name="Floudas D."/>
            <person name="Copeland A."/>
            <person name="Barry K.W."/>
            <person name="Cichocki N."/>
            <person name="Veneault-Fourrey C."/>
            <person name="LaButti K."/>
            <person name="Lindquist E.A."/>
            <person name="Lipzen A."/>
            <person name="Lundell T."/>
            <person name="Morin E."/>
            <person name="Murat C."/>
            <person name="Riley R."/>
            <person name="Ohm R."/>
            <person name="Sun H."/>
            <person name="Tunlid A."/>
            <person name="Henrissat B."/>
            <person name="Grigoriev I.V."/>
            <person name="Hibbett D.S."/>
            <person name="Martin F."/>
        </authorList>
    </citation>
    <scope>NUCLEOTIDE SEQUENCE [LARGE SCALE GENOMIC DNA]</scope>
    <source>
        <strain evidence="8">MAFF 305830</strain>
    </source>
</reference>
<dbReference type="AlphaFoldDB" id="A0A0C2XKB0"/>
<evidence type="ECO:0000313" key="7">
    <source>
        <dbReference type="EMBL" id="KIM29482.1"/>
    </source>
</evidence>
<feature type="region of interest" description="Disordered" evidence="5">
    <location>
        <begin position="902"/>
        <end position="1011"/>
    </location>
</feature>
<keyword evidence="4" id="KW-0472">Membrane</keyword>
<feature type="compositionally biased region" description="Polar residues" evidence="5">
    <location>
        <begin position="485"/>
        <end position="504"/>
    </location>
</feature>
<evidence type="ECO:0000256" key="3">
    <source>
        <dbReference type="ARBA" id="ARBA00022737"/>
    </source>
</evidence>
<feature type="domain" description="Vacuolar protein 14 C-terminal Fig4-binding" evidence="6">
    <location>
        <begin position="677"/>
        <end position="855"/>
    </location>
</feature>
<dbReference type="InterPro" id="IPR026825">
    <property type="entry name" value="Vac14"/>
</dbReference>
<feature type="compositionally biased region" description="Polar residues" evidence="5">
    <location>
        <begin position="316"/>
        <end position="327"/>
    </location>
</feature>
<dbReference type="InterPro" id="IPR016024">
    <property type="entry name" value="ARM-type_fold"/>
</dbReference>
<evidence type="ECO:0000256" key="4">
    <source>
        <dbReference type="ARBA" id="ARBA00023136"/>
    </source>
</evidence>
<organism evidence="7 8">
    <name type="scientific">Serendipita vermifera MAFF 305830</name>
    <dbReference type="NCBI Taxonomy" id="933852"/>
    <lineage>
        <taxon>Eukaryota</taxon>
        <taxon>Fungi</taxon>
        <taxon>Dikarya</taxon>
        <taxon>Basidiomycota</taxon>
        <taxon>Agaricomycotina</taxon>
        <taxon>Agaricomycetes</taxon>
        <taxon>Sebacinales</taxon>
        <taxon>Serendipitaceae</taxon>
        <taxon>Serendipita</taxon>
    </lineage>
</organism>
<dbReference type="EMBL" id="KN824288">
    <property type="protein sequence ID" value="KIM29482.1"/>
    <property type="molecule type" value="Genomic_DNA"/>
</dbReference>
<keyword evidence="8" id="KW-1185">Reference proteome</keyword>
<proteinExistence type="inferred from homology"/>
<feature type="region of interest" description="Disordered" evidence="5">
    <location>
        <begin position="470"/>
        <end position="568"/>
    </location>
</feature>
<dbReference type="Pfam" id="PF12755">
    <property type="entry name" value="Vac14_Fab1_bd"/>
    <property type="match status" value="1"/>
</dbReference>
<evidence type="ECO:0000259" key="6">
    <source>
        <dbReference type="Pfam" id="PF11916"/>
    </source>
</evidence>
<dbReference type="PANTHER" id="PTHR16023">
    <property type="entry name" value="TAX1 BINDING PROTEIN-RELATED"/>
    <property type="match status" value="1"/>
</dbReference>
<evidence type="ECO:0000256" key="1">
    <source>
        <dbReference type="ARBA" id="ARBA00004308"/>
    </source>
</evidence>
<feature type="compositionally biased region" description="Low complexity" evidence="5">
    <location>
        <begin position="914"/>
        <end position="932"/>
    </location>
</feature>
<comment type="similarity">
    <text evidence="2">Belongs to the VAC14 family.</text>
</comment>
<evidence type="ECO:0000256" key="2">
    <source>
        <dbReference type="ARBA" id="ARBA00010225"/>
    </source>
</evidence>
<name>A0A0C2XKB0_SERVB</name>
<dbReference type="GO" id="GO:0006661">
    <property type="term" value="P:phosphatidylinositol biosynthetic process"/>
    <property type="evidence" value="ECO:0007669"/>
    <property type="project" value="InterPro"/>
</dbReference>
<accession>A0A0C2XKB0</accession>
<dbReference type="GO" id="GO:0000329">
    <property type="term" value="C:fungal-type vacuole membrane"/>
    <property type="evidence" value="ECO:0007669"/>
    <property type="project" value="TreeGrafter"/>
</dbReference>
<dbReference type="GO" id="GO:0010008">
    <property type="term" value="C:endosome membrane"/>
    <property type="evidence" value="ECO:0007669"/>
    <property type="project" value="TreeGrafter"/>
</dbReference>
<dbReference type="GO" id="GO:0070772">
    <property type="term" value="C:PAS complex"/>
    <property type="evidence" value="ECO:0007669"/>
    <property type="project" value="InterPro"/>
</dbReference>